<evidence type="ECO:0000256" key="2">
    <source>
        <dbReference type="ARBA" id="ARBA00023125"/>
    </source>
</evidence>
<dbReference type="InterPro" id="IPR050204">
    <property type="entry name" value="AraC_XylS_family_regulators"/>
</dbReference>
<dbReference type="AlphaFoldDB" id="A0A542ZT06"/>
<dbReference type="InterPro" id="IPR018060">
    <property type="entry name" value="HTH_AraC"/>
</dbReference>
<evidence type="ECO:0000256" key="3">
    <source>
        <dbReference type="ARBA" id="ARBA00023163"/>
    </source>
</evidence>
<evidence type="ECO:0000256" key="1">
    <source>
        <dbReference type="ARBA" id="ARBA00023015"/>
    </source>
</evidence>
<proteinExistence type="predicted"/>
<dbReference type="Proteomes" id="UP000316196">
    <property type="component" value="Unassembled WGS sequence"/>
</dbReference>
<dbReference type="GO" id="GO:0003700">
    <property type="term" value="F:DNA-binding transcription factor activity"/>
    <property type="evidence" value="ECO:0007669"/>
    <property type="project" value="InterPro"/>
</dbReference>
<dbReference type="PRINTS" id="PR00032">
    <property type="entry name" value="HTHARAC"/>
</dbReference>
<keyword evidence="1" id="KW-0805">Transcription regulation</keyword>
<feature type="domain" description="HTH araC/xylS-type" evidence="4">
    <location>
        <begin position="11"/>
        <end position="109"/>
    </location>
</feature>
<name>A0A542ZT06_9ACTN</name>
<evidence type="ECO:0000259" key="4">
    <source>
        <dbReference type="PROSITE" id="PS01124"/>
    </source>
</evidence>
<keyword evidence="6" id="KW-1185">Reference proteome</keyword>
<gene>
    <name evidence="5" type="ORF">FB460_1317</name>
</gene>
<organism evidence="5 6">
    <name type="scientific">Propioniferax innocua</name>
    <dbReference type="NCBI Taxonomy" id="1753"/>
    <lineage>
        <taxon>Bacteria</taxon>
        <taxon>Bacillati</taxon>
        <taxon>Actinomycetota</taxon>
        <taxon>Actinomycetes</taxon>
        <taxon>Propionibacteriales</taxon>
        <taxon>Propionibacteriaceae</taxon>
        <taxon>Propioniferax</taxon>
    </lineage>
</organism>
<sequence length="245" mass="25785">MVQPTESPFIADALDLARERATEGVTVADLAAHVGYSPFHFSRLFSAATGISPGHFVTALQMDAAKRLLLDGDAAVIDVATAVGFDSLSSFSRRFKSTVGVTPGGLRQLADRVADRPPRPFRISGDIDTEVTVHLDVPAGTRPPGEMALWVGWYSAPVPVGLPNAGALVTDADHVVLPLCPGAPWLLGFAVPTHAGPRDHLTPTRPLVARLREPITAPGRATLRFALAGPTSPPLLSALPSLCRT</sequence>
<keyword evidence="3" id="KW-0804">Transcription</keyword>
<dbReference type="SUPFAM" id="SSF46689">
    <property type="entry name" value="Homeodomain-like"/>
    <property type="match status" value="2"/>
</dbReference>
<dbReference type="EMBL" id="VFOR01000001">
    <property type="protein sequence ID" value="TQL63502.1"/>
    <property type="molecule type" value="Genomic_DNA"/>
</dbReference>
<comment type="caution">
    <text evidence="5">The sequence shown here is derived from an EMBL/GenBank/DDBJ whole genome shotgun (WGS) entry which is preliminary data.</text>
</comment>
<protein>
    <submittedName>
        <fullName evidence="5">AraC family transcriptional regulator</fullName>
    </submittedName>
</protein>
<reference evidence="5 6" key="1">
    <citation type="submission" date="2019-06" db="EMBL/GenBank/DDBJ databases">
        <title>Sequencing the genomes of 1000 actinobacteria strains.</title>
        <authorList>
            <person name="Klenk H.-P."/>
        </authorList>
    </citation>
    <scope>NUCLEOTIDE SEQUENCE [LARGE SCALE GENOMIC DNA]</scope>
    <source>
        <strain evidence="5 6">DSM 8251</strain>
    </source>
</reference>
<dbReference type="RefSeq" id="WP_142093217.1">
    <property type="nucleotide sequence ID" value="NZ_BAAAMD010000002.1"/>
</dbReference>
<dbReference type="PROSITE" id="PS01124">
    <property type="entry name" value="HTH_ARAC_FAMILY_2"/>
    <property type="match status" value="1"/>
</dbReference>
<dbReference type="InterPro" id="IPR020449">
    <property type="entry name" value="Tscrpt_reg_AraC-type_HTH"/>
</dbReference>
<dbReference type="GO" id="GO:0043565">
    <property type="term" value="F:sequence-specific DNA binding"/>
    <property type="evidence" value="ECO:0007669"/>
    <property type="project" value="InterPro"/>
</dbReference>
<keyword evidence="2" id="KW-0238">DNA-binding</keyword>
<dbReference type="OrthoDB" id="2060755at2"/>
<dbReference type="PROSITE" id="PS00041">
    <property type="entry name" value="HTH_ARAC_FAMILY_1"/>
    <property type="match status" value="1"/>
</dbReference>
<accession>A0A542ZT06</accession>
<dbReference type="SMART" id="SM00342">
    <property type="entry name" value="HTH_ARAC"/>
    <property type="match status" value="1"/>
</dbReference>
<dbReference type="PANTHER" id="PTHR46796">
    <property type="entry name" value="HTH-TYPE TRANSCRIPTIONAL ACTIVATOR RHAS-RELATED"/>
    <property type="match status" value="1"/>
</dbReference>
<dbReference type="Pfam" id="PF12833">
    <property type="entry name" value="HTH_18"/>
    <property type="match status" value="1"/>
</dbReference>
<evidence type="ECO:0000313" key="6">
    <source>
        <dbReference type="Proteomes" id="UP000316196"/>
    </source>
</evidence>
<dbReference type="InterPro" id="IPR018062">
    <property type="entry name" value="HTH_AraC-typ_CS"/>
</dbReference>
<evidence type="ECO:0000313" key="5">
    <source>
        <dbReference type="EMBL" id="TQL63502.1"/>
    </source>
</evidence>
<dbReference type="Gene3D" id="1.10.10.60">
    <property type="entry name" value="Homeodomain-like"/>
    <property type="match status" value="2"/>
</dbReference>
<dbReference type="InterPro" id="IPR009057">
    <property type="entry name" value="Homeodomain-like_sf"/>
</dbReference>